<feature type="modified residue" description="4-aspartylphosphate" evidence="3">
    <location>
        <position position="1384"/>
    </location>
</feature>
<dbReference type="InterPro" id="IPR003018">
    <property type="entry name" value="GAF"/>
</dbReference>
<dbReference type="InterPro" id="IPR035919">
    <property type="entry name" value="EAL_sf"/>
</dbReference>
<dbReference type="SMART" id="SM00267">
    <property type="entry name" value="GGDEF"/>
    <property type="match status" value="1"/>
</dbReference>
<dbReference type="InterPro" id="IPR013656">
    <property type="entry name" value="PAS_4"/>
</dbReference>
<feature type="domain" description="EAL" evidence="6">
    <location>
        <begin position="1067"/>
        <end position="1321"/>
    </location>
</feature>
<dbReference type="SUPFAM" id="SSF52172">
    <property type="entry name" value="CheY-like"/>
    <property type="match status" value="1"/>
</dbReference>
<dbReference type="SMART" id="SM00091">
    <property type="entry name" value="PAS"/>
    <property type="match status" value="3"/>
</dbReference>
<accession>A0ABS7TDC3</accession>
<feature type="domain" description="PAS" evidence="5">
    <location>
        <begin position="171"/>
        <end position="241"/>
    </location>
</feature>
<dbReference type="EMBL" id="JAIQDJ010000002">
    <property type="protein sequence ID" value="MBZ4185847.1"/>
    <property type="molecule type" value="Genomic_DNA"/>
</dbReference>
<name>A0ABS7TDC3_9GAMM</name>
<dbReference type="CDD" id="cd17569">
    <property type="entry name" value="REC_HupR-like"/>
    <property type="match status" value="1"/>
</dbReference>
<dbReference type="Pfam" id="PF00989">
    <property type="entry name" value="PAS"/>
    <property type="match status" value="2"/>
</dbReference>
<dbReference type="InterPro" id="IPR029016">
    <property type="entry name" value="GAF-like_dom_sf"/>
</dbReference>
<feature type="domain" description="PAS" evidence="5">
    <location>
        <begin position="601"/>
        <end position="671"/>
    </location>
</feature>
<dbReference type="SMART" id="SM00065">
    <property type="entry name" value="GAF"/>
    <property type="match status" value="2"/>
</dbReference>
<gene>
    <name evidence="8" type="ORF">K7B09_05835</name>
</gene>
<dbReference type="SMART" id="SM00052">
    <property type="entry name" value="EAL"/>
    <property type="match status" value="1"/>
</dbReference>
<dbReference type="InterPro" id="IPR001633">
    <property type="entry name" value="EAL_dom"/>
</dbReference>
<dbReference type="InterPro" id="IPR011006">
    <property type="entry name" value="CheY-like_superfamily"/>
</dbReference>
<dbReference type="PROSITE" id="PS50883">
    <property type="entry name" value="EAL"/>
    <property type="match status" value="1"/>
</dbReference>
<evidence type="ECO:0000256" key="3">
    <source>
        <dbReference type="PROSITE-ProRule" id="PRU00169"/>
    </source>
</evidence>
<dbReference type="InterPro" id="IPR029787">
    <property type="entry name" value="Nucleotide_cyclase"/>
</dbReference>
<dbReference type="SUPFAM" id="SSF55781">
    <property type="entry name" value="GAF domain-like"/>
    <property type="match status" value="2"/>
</dbReference>
<evidence type="ECO:0000259" key="7">
    <source>
        <dbReference type="PROSITE" id="PS50887"/>
    </source>
</evidence>
<dbReference type="CDD" id="cd01948">
    <property type="entry name" value="EAL"/>
    <property type="match status" value="1"/>
</dbReference>
<dbReference type="CDD" id="cd01949">
    <property type="entry name" value="GGDEF"/>
    <property type="match status" value="1"/>
</dbReference>
<dbReference type="Pfam" id="PF00072">
    <property type="entry name" value="Response_reg"/>
    <property type="match status" value="1"/>
</dbReference>
<dbReference type="PANTHER" id="PTHR44757:SF2">
    <property type="entry name" value="BIOFILM ARCHITECTURE MAINTENANCE PROTEIN MBAA"/>
    <property type="match status" value="1"/>
</dbReference>
<evidence type="ECO:0000259" key="4">
    <source>
        <dbReference type="PROSITE" id="PS50110"/>
    </source>
</evidence>
<sequence length="1460" mass="160073">MTSTELSAAFGPSPVRLQCATTAAEYLMMAAQLARAPIAVMSWHCDDRVHPIAAIGLNPFEALALAERGAAGIADQDEAHIVDCFDDHDFLAQLSIADDYPSAILICAPIATPSGEILGALNLLCAEGTPGKEVMDSLSVLARGIAANTDCTPPPSATGKPAVLSDAGSVPATKLFASIEVSKAAIVGMTLNGTITHWNEGAEIIFGYSRNEILGDSVYRLVPKSRQFEENQTLSTVAKGESIAPYESIRLTRTRRSLHVLISAAPITDHSGNVVGASKFIHDITPLIRRERESQRLSRLFNTLSQINALVLSAANREQLLHDACRILTQDGALALAWIGLIDPATQRLNPVAASGRQVAYVNSIHVYADDRPEGNGPSGLAFRSGKTQTCNDLLNEPTARPWLEQMRKARLRAGTAIPIEKDGCTYGSLAIYARHAGYFGATEIAVFEDVARAIGIGLASFRQAEETRLANLVLERERKLTESLIESSPGIVCLFDRQLRCLRWNQNMCVATGYTDDELRNMNSLEFFSADDRARVLAMIEVSFADGSDHVEASLIDKHGAPHPYLLSARRAQFDHVDCLVGIGIDISNRIQAESARQQTENLYRRLFESSSLGIAIVDASGVFLDSNLTLNQLLGYPAGGLTGKYVSTAVAPRDRHRVEPVITQILAGNPDHGEWDMLHRDGHSIPFSANSTQVDGKIMVLLEDISARKAQQQKVARLERLRTMIGGIHSAMLRHSDRSHLLTDACRLAVAQGDFTLAAIVELDPASNNSHVFCIQQRDVGNNQTEADARFSITACNQLILQALRTGKSVLDNNPIHLRTATATDSPWSAPRIRSVAAIPLWLGGRTLYAMVLLSPDPDIFGAEEVDVLEWMASDLSFALDQLVASQQLQHLTYYDPLTGLFNAQGVREQIARFIEVARERGQHLCVCAIDLDDFAQFNERFGREGGDHLLRCIGERLQALSSETFIAGRIGGDTFALVHLSAESDYAASFDHHLSDAFGKPFELDGHQIPVLVHTGVADYPDTDGSYDDPVELDHAVRALKAAKIWGDQIVRYSRVDDTFLTRSKSPESQLRDAIERDEFLLYYQPRVDIISGEIVGAEALVRWQHPEHGLLPPADFIALAERSGLISPLGARVIHMACKQQSAWRAAGLRIVPVAANVSGAQLSRDNLIRVVREALDDNRLEPEWLGLELTESAAMQDVTRAIKSFEKLRELGIKLSLDDFGTGYSSLSYLKRIPIHSVKIDRSFITDITRSVEDATIALAVIAIARSLGLTSVAEGVETFAQLNYLAQNHCDEMQGYLFSAPLNSETFATLLRERPRLDRRQSAASNGRSLLIVDDELSIGKALTRLLRRDGYHILVAGSGEQALEMLAMHRVQVIISDQRMPGLSGTELLDKVKILYPDTIRMVLSGYTDLNVITESVNRGAVFRFLTKPWDDDNLRAQVRDAFLHHDGQNSTP</sequence>
<keyword evidence="2" id="KW-0418">Kinase</keyword>
<dbReference type="NCBIfam" id="TIGR00254">
    <property type="entry name" value="GGDEF"/>
    <property type="match status" value="1"/>
</dbReference>
<dbReference type="SUPFAM" id="SSF141868">
    <property type="entry name" value="EAL domain-like"/>
    <property type="match status" value="1"/>
</dbReference>
<dbReference type="SUPFAM" id="SSF55073">
    <property type="entry name" value="Nucleotide cyclase"/>
    <property type="match status" value="1"/>
</dbReference>
<evidence type="ECO:0000256" key="1">
    <source>
        <dbReference type="ARBA" id="ARBA00022679"/>
    </source>
</evidence>
<dbReference type="PROSITE" id="PS50112">
    <property type="entry name" value="PAS"/>
    <property type="match status" value="3"/>
</dbReference>
<dbReference type="InterPro" id="IPR001789">
    <property type="entry name" value="Sig_transdc_resp-reg_receiver"/>
</dbReference>
<evidence type="ECO:0000313" key="9">
    <source>
        <dbReference type="Proteomes" id="UP001430290"/>
    </source>
</evidence>
<dbReference type="SUPFAM" id="SSF55785">
    <property type="entry name" value="PYP-like sensor domain (PAS domain)"/>
    <property type="match status" value="3"/>
</dbReference>
<comment type="caution">
    <text evidence="8">The sequence shown here is derived from an EMBL/GenBank/DDBJ whole genome shotgun (WGS) entry which is preliminary data.</text>
</comment>
<dbReference type="Gene3D" id="3.30.450.20">
    <property type="entry name" value="PAS domain"/>
    <property type="match status" value="3"/>
</dbReference>
<dbReference type="Pfam" id="PF13185">
    <property type="entry name" value="GAF_2"/>
    <property type="match status" value="2"/>
</dbReference>
<feature type="domain" description="PAS" evidence="5">
    <location>
        <begin position="478"/>
        <end position="548"/>
    </location>
</feature>
<reference evidence="8" key="1">
    <citation type="submission" date="2021-09" db="EMBL/GenBank/DDBJ databases">
        <authorList>
            <person name="Wu T."/>
            <person name="Guo S.Z."/>
        </authorList>
    </citation>
    <scope>NUCLEOTIDE SEQUENCE</scope>
    <source>
        <strain evidence="8">RSS-23</strain>
    </source>
</reference>
<keyword evidence="1" id="KW-0808">Transferase</keyword>
<evidence type="ECO:0000259" key="5">
    <source>
        <dbReference type="PROSITE" id="PS50112"/>
    </source>
</evidence>
<keyword evidence="9" id="KW-1185">Reference proteome</keyword>
<dbReference type="InterPro" id="IPR000160">
    <property type="entry name" value="GGDEF_dom"/>
</dbReference>
<dbReference type="Pfam" id="PF08448">
    <property type="entry name" value="PAS_4"/>
    <property type="match status" value="1"/>
</dbReference>
<dbReference type="PROSITE" id="PS50110">
    <property type="entry name" value="RESPONSE_REGULATORY"/>
    <property type="match status" value="1"/>
</dbReference>
<keyword evidence="3" id="KW-0597">Phosphoprotein</keyword>
<organism evidence="8 9">
    <name type="scientific">Thermomonas beijingensis</name>
    <dbReference type="NCBI Taxonomy" id="2872701"/>
    <lineage>
        <taxon>Bacteria</taxon>
        <taxon>Pseudomonadati</taxon>
        <taxon>Pseudomonadota</taxon>
        <taxon>Gammaproteobacteria</taxon>
        <taxon>Lysobacterales</taxon>
        <taxon>Lysobacteraceae</taxon>
        <taxon>Thermomonas</taxon>
    </lineage>
</organism>
<protein>
    <submittedName>
        <fullName evidence="8">EAL domain-containing protein</fullName>
    </submittedName>
</protein>
<dbReference type="SMART" id="SM00448">
    <property type="entry name" value="REC"/>
    <property type="match status" value="1"/>
</dbReference>
<dbReference type="PANTHER" id="PTHR44757">
    <property type="entry name" value="DIGUANYLATE CYCLASE DGCP"/>
    <property type="match status" value="1"/>
</dbReference>
<dbReference type="Gene3D" id="3.40.50.2300">
    <property type="match status" value="1"/>
</dbReference>
<evidence type="ECO:0000256" key="2">
    <source>
        <dbReference type="ARBA" id="ARBA00022777"/>
    </source>
</evidence>
<dbReference type="Proteomes" id="UP001430290">
    <property type="component" value="Unassembled WGS sequence"/>
</dbReference>
<dbReference type="Gene3D" id="3.30.450.40">
    <property type="match status" value="2"/>
</dbReference>
<dbReference type="Gene3D" id="3.20.20.450">
    <property type="entry name" value="EAL domain"/>
    <property type="match status" value="1"/>
</dbReference>
<dbReference type="InterPro" id="IPR052155">
    <property type="entry name" value="Biofilm_reg_signaling"/>
</dbReference>
<dbReference type="Pfam" id="PF00563">
    <property type="entry name" value="EAL"/>
    <property type="match status" value="1"/>
</dbReference>
<evidence type="ECO:0000313" key="8">
    <source>
        <dbReference type="EMBL" id="MBZ4185847.1"/>
    </source>
</evidence>
<dbReference type="NCBIfam" id="TIGR00229">
    <property type="entry name" value="sensory_box"/>
    <property type="match status" value="3"/>
</dbReference>
<feature type="domain" description="Response regulatory" evidence="4">
    <location>
        <begin position="1335"/>
        <end position="1450"/>
    </location>
</feature>
<dbReference type="RefSeq" id="WP_223627808.1">
    <property type="nucleotide sequence ID" value="NZ_JAIQDJ010000002.1"/>
</dbReference>
<dbReference type="Pfam" id="PF00990">
    <property type="entry name" value="GGDEF"/>
    <property type="match status" value="1"/>
</dbReference>
<dbReference type="CDD" id="cd00130">
    <property type="entry name" value="PAS"/>
    <property type="match status" value="3"/>
</dbReference>
<dbReference type="InterPro" id="IPR000014">
    <property type="entry name" value="PAS"/>
</dbReference>
<dbReference type="InterPro" id="IPR013767">
    <property type="entry name" value="PAS_fold"/>
</dbReference>
<feature type="domain" description="GGDEF" evidence="7">
    <location>
        <begin position="925"/>
        <end position="1059"/>
    </location>
</feature>
<evidence type="ECO:0000259" key="6">
    <source>
        <dbReference type="PROSITE" id="PS50883"/>
    </source>
</evidence>
<proteinExistence type="predicted"/>
<dbReference type="InterPro" id="IPR043128">
    <property type="entry name" value="Rev_trsase/Diguanyl_cyclase"/>
</dbReference>
<dbReference type="InterPro" id="IPR035965">
    <property type="entry name" value="PAS-like_dom_sf"/>
</dbReference>
<dbReference type="PROSITE" id="PS50887">
    <property type="entry name" value="GGDEF"/>
    <property type="match status" value="1"/>
</dbReference>
<dbReference type="Gene3D" id="3.30.70.270">
    <property type="match status" value="1"/>
</dbReference>